<evidence type="ECO:0000256" key="6">
    <source>
        <dbReference type="ARBA" id="ARBA00022771"/>
    </source>
</evidence>
<keyword evidence="5" id="KW-0479">Metal-binding</keyword>
<dbReference type="Proteomes" id="UP000504631">
    <property type="component" value="Unplaced"/>
</dbReference>
<feature type="compositionally biased region" description="Basic and acidic residues" evidence="9">
    <location>
        <begin position="535"/>
        <end position="551"/>
    </location>
</feature>
<dbReference type="GO" id="GO:0008270">
    <property type="term" value="F:zinc ion binding"/>
    <property type="evidence" value="ECO:0007669"/>
    <property type="project" value="UniProtKB-KW"/>
</dbReference>
<evidence type="ECO:0000313" key="13">
    <source>
        <dbReference type="RefSeq" id="XP_033364493.1"/>
    </source>
</evidence>
<dbReference type="AlphaFoldDB" id="A0A6J3LGI3"/>
<proteinExistence type="inferred from homology"/>
<dbReference type="Gene3D" id="2.40.50.140">
    <property type="entry name" value="Nucleic acid-binding proteins"/>
    <property type="match status" value="1"/>
</dbReference>
<evidence type="ECO:0000256" key="8">
    <source>
        <dbReference type="ARBA" id="ARBA00023242"/>
    </source>
</evidence>
<keyword evidence="11" id="KW-1185">Reference proteome</keyword>
<dbReference type="InterPro" id="IPR040184">
    <property type="entry name" value="Mcm10"/>
</dbReference>
<evidence type="ECO:0000256" key="9">
    <source>
        <dbReference type="SAM" id="MobiDB-lite"/>
    </source>
</evidence>
<evidence type="ECO:0000256" key="4">
    <source>
        <dbReference type="ARBA" id="ARBA00022705"/>
    </source>
</evidence>
<dbReference type="KEGG" id="bvk:117242156"/>
<dbReference type="InterPro" id="IPR015411">
    <property type="entry name" value="Rep_factor_Mcm10_C"/>
</dbReference>
<dbReference type="InterPro" id="IPR055065">
    <property type="entry name" value="OB_MCM10"/>
</dbReference>
<gene>
    <name evidence="12 13" type="primary">LOC117242156</name>
</gene>
<feature type="region of interest" description="Disordered" evidence="9">
    <location>
        <begin position="1"/>
        <end position="88"/>
    </location>
</feature>
<accession>A0A6J3LGI3</accession>
<feature type="compositionally biased region" description="Basic and acidic residues" evidence="9">
    <location>
        <begin position="55"/>
        <end position="70"/>
    </location>
</feature>
<organism evidence="11 12">
    <name type="scientific">Bombus vosnesenskii</name>
    <dbReference type="NCBI Taxonomy" id="207650"/>
    <lineage>
        <taxon>Eukaryota</taxon>
        <taxon>Metazoa</taxon>
        <taxon>Ecdysozoa</taxon>
        <taxon>Arthropoda</taxon>
        <taxon>Hexapoda</taxon>
        <taxon>Insecta</taxon>
        <taxon>Pterygota</taxon>
        <taxon>Neoptera</taxon>
        <taxon>Endopterygota</taxon>
        <taxon>Hymenoptera</taxon>
        <taxon>Apocrita</taxon>
        <taxon>Aculeata</taxon>
        <taxon>Apoidea</taxon>
        <taxon>Anthophila</taxon>
        <taxon>Apidae</taxon>
        <taxon>Bombus</taxon>
        <taxon>Pyrobombus</taxon>
    </lineage>
</organism>
<dbReference type="SMART" id="SM01280">
    <property type="entry name" value="Mcm10"/>
    <property type="match status" value="1"/>
</dbReference>
<dbReference type="GO" id="GO:0043596">
    <property type="term" value="C:nuclear replication fork"/>
    <property type="evidence" value="ECO:0007669"/>
    <property type="project" value="TreeGrafter"/>
</dbReference>
<evidence type="ECO:0000256" key="3">
    <source>
        <dbReference type="ARBA" id="ARBA00017770"/>
    </source>
</evidence>
<dbReference type="Pfam" id="PF09332">
    <property type="entry name" value="Mcm10"/>
    <property type="match status" value="1"/>
</dbReference>
<evidence type="ECO:0000259" key="10">
    <source>
        <dbReference type="SMART" id="SM01280"/>
    </source>
</evidence>
<evidence type="ECO:0000256" key="5">
    <source>
        <dbReference type="ARBA" id="ARBA00022723"/>
    </source>
</evidence>
<dbReference type="GO" id="GO:0003697">
    <property type="term" value="F:single-stranded DNA binding"/>
    <property type="evidence" value="ECO:0007669"/>
    <property type="project" value="InterPro"/>
</dbReference>
<dbReference type="PANTHER" id="PTHR13454">
    <property type="entry name" value="PROTEIN MCM10 HOMOLOG"/>
    <property type="match status" value="1"/>
</dbReference>
<feature type="domain" description="Replication factor Mcm10 C-terminal" evidence="10">
    <location>
        <begin position="340"/>
        <end position="696"/>
    </location>
</feature>
<reference evidence="12 13" key="1">
    <citation type="submission" date="2025-04" db="UniProtKB">
        <authorList>
            <consortium name="RefSeq"/>
        </authorList>
    </citation>
    <scope>IDENTIFICATION</scope>
    <source>
        <tissue evidence="12 13">Muscle</tissue>
    </source>
</reference>
<comment type="subcellular location">
    <subcellularLocation>
        <location evidence="1">Nucleus</location>
    </subcellularLocation>
</comment>
<evidence type="ECO:0000256" key="1">
    <source>
        <dbReference type="ARBA" id="ARBA00004123"/>
    </source>
</evidence>
<dbReference type="InterPro" id="IPR056791">
    <property type="entry name" value="Znf_Mcm10_C"/>
</dbReference>
<evidence type="ECO:0000256" key="7">
    <source>
        <dbReference type="ARBA" id="ARBA00022833"/>
    </source>
</evidence>
<keyword evidence="8" id="KW-0539">Nucleus</keyword>
<dbReference type="GeneID" id="117242156"/>
<feature type="compositionally biased region" description="Acidic residues" evidence="9">
    <location>
        <begin position="71"/>
        <end position="80"/>
    </location>
</feature>
<dbReference type="Pfam" id="PF22379">
    <property type="entry name" value="OB_MCM10"/>
    <property type="match status" value="1"/>
</dbReference>
<dbReference type="RefSeq" id="XP_033364493.1">
    <property type="nucleotide sequence ID" value="XM_033508602.1"/>
</dbReference>
<feature type="compositionally biased region" description="Basic and acidic residues" evidence="9">
    <location>
        <begin position="32"/>
        <end position="41"/>
    </location>
</feature>
<dbReference type="PANTHER" id="PTHR13454:SF11">
    <property type="entry name" value="PROTEIN MCM10 HOMOLOG"/>
    <property type="match status" value="1"/>
</dbReference>
<name>A0A6J3LGI3_9HYME</name>
<keyword evidence="6" id="KW-0863">Zinc-finger</keyword>
<feature type="compositionally biased region" description="Low complexity" evidence="9">
    <location>
        <begin position="13"/>
        <end position="23"/>
    </location>
</feature>
<evidence type="ECO:0000256" key="2">
    <source>
        <dbReference type="ARBA" id="ARBA00009679"/>
    </source>
</evidence>
<dbReference type="Pfam" id="PF24863">
    <property type="entry name" value="zf-CCCH_Mcm10"/>
    <property type="match status" value="1"/>
</dbReference>
<feature type="region of interest" description="Disordered" evidence="9">
    <location>
        <begin position="507"/>
        <end position="551"/>
    </location>
</feature>
<protein>
    <recommendedName>
        <fullName evidence="3">Protein MCM10 homolog</fullName>
    </recommendedName>
</protein>
<dbReference type="GO" id="GO:0003688">
    <property type="term" value="F:DNA replication origin binding"/>
    <property type="evidence" value="ECO:0007669"/>
    <property type="project" value="TreeGrafter"/>
</dbReference>
<sequence length="713" mass="81127">MFKMDNDSDSDVNDILNDLLANNDTEENQELSQKETRKETLQELDFNFLDSTPKTTDESKSTNSQEKSEVYDDTLDSSDDEDRRYFEEQKYSNYGRDIKTLLKKETIKKDEDRPLPRKSSRTFDFSATKTNKNLNTVTNNAIVTAKDVYSDPFFGLRIVNPIISSAELKARMSDKVPVTVSRIKYHLNPEKMEKDWVIAGVLINKSTPKTSQKGSTYAIWKISDLSDNMNTVCLFMFSNAYKTLWKTTIGTVIGILNPNVLESKDNSDLATLSVDNPQRVMILGKSKDMGKCKSRKKNGEPCSSIINLSRCEFCLYHIKQEYKKCSRRAELQAFSNTQKFSIDMLKQKPQQKQKSFFNNMPEFNAVVAVKNKKLEEKDAKRLALLSGSQKINDSTINSLDNVKNQNVKADIPGQQIKKDFEQMNKSRGWKAAVLSQTSSVHKASSSSTLIELNSCKNNNIGNKNLSSLSSNPRLGIGCLGGTIDLSEPITKKQINIAKNNAVKWIKENGKIKPKDPNKVRLSKEEKLKKGKKRPRESENDERQEAKKSNVLSDKFKEMMQTKSAHTDLIEKSYEQEQDKYFNKLEMKERMEEKMLTTYKVPCKAVRCLICKYTSFSASEMCKEQNHPLRVADAVKRFFKCGDCGNRTVSLDRIPSHSCIKCSSSNWTRAAMMDERRTNVSVTTLSIRGDEETFIGSTTKDANLNLLVPDKDDK</sequence>
<dbReference type="RefSeq" id="XP_033364492.1">
    <property type="nucleotide sequence ID" value="XM_033508601.1"/>
</dbReference>
<dbReference type="Pfam" id="PF09329">
    <property type="entry name" value="zf-primase"/>
    <property type="match status" value="1"/>
</dbReference>
<feature type="compositionally biased region" description="Basic and acidic residues" evidence="9">
    <location>
        <begin position="507"/>
        <end position="527"/>
    </location>
</feature>
<dbReference type="GO" id="GO:0006270">
    <property type="term" value="P:DNA replication initiation"/>
    <property type="evidence" value="ECO:0007669"/>
    <property type="project" value="InterPro"/>
</dbReference>
<dbReference type="InterPro" id="IPR015408">
    <property type="entry name" value="Znf_Mcm10/DnaG"/>
</dbReference>
<keyword evidence="4" id="KW-0235">DNA replication</keyword>
<evidence type="ECO:0000313" key="11">
    <source>
        <dbReference type="Proteomes" id="UP000504631"/>
    </source>
</evidence>
<dbReference type="FunFam" id="2.40.50.140:FF:000174">
    <property type="entry name" value="DNA replication licensing factor mcm10"/>
    <property type="match status" value="1"/>
</dbReference>
<dbReference type="InterPro" id="IPR012340">
    <property type="entry name" value="NA-bd_OB-fold"/>
</dbReference>
<evidence type="ECO:0000313" key="12">
    <source>
        <dbReference type="RefSeq" id="XP_033364492.1"/>
    </source>
</evidence>
<keyword evidence="7" id="KW-0862">Zinc</keyword>
<comment type="similarity">
    <text evidence="2">Belongs to the MCM10 family.</text>
</comment>
<dbReference type="CTD" id="55388"/>